<dbReference type="InterPro" id="IPR018060">
    <property type="entry name" value="HTH_AraC"/>
</dbReference>
<dbReference type="PANTHER" id="PTHR43280:SF32">
    <property type="entry name" value="TRANSCRIPTIONAL REGULATORY PROTEIN"/>
    <property type="match status" value="1"/>
</dbReference>
<evidence type="ECO:0000256" key="2">
    <source>
        <dbReference type="ARBA" id="ARBA00023125"/>
    </source>
</evidence>
<feature type="domain" description="HTH araC/xylS-type" evidence="4">
    <location>
        <begin position="220"/>
        <end position="299"/>
    </location>
</feature>
<keyword evidence="6" id="KW-1185">Reference proteome</keyword>
<dbReference type="Proteomes" id="UP000320300">
    <property type="component" value="Unassembled WGS sequence"/>
</dbReference>
<evidence type="ECO:0000256" key="3">
    <source>
        <dbReference type="ARBA" id="ARBA00023163"/>
    </source>
</evidence>
<dbReference type="GO" id="GO:0003700">
    <property type="term" value="F:DNA-binding transcription factor activity"/>
    <property type="evidence" value="ECO:0007669"/>
    <property type="project" value="InterPro"/>
</dbReference>
<dbReference type="Pfam" id="PF12833">
    <property type="entry name" value="HTH_18"/>
    <property type="match status" value="1"/>
</dbReference>
<dbReference type="PANTHER" id="PTHR43280">
    <property type="entry name" value="ARAC-FAMILY TRANSCRIPTIONAL REGULATOR"/>
    <property type="match status" value="1"/>
</dbReference>
<organism evidence="5 6">
    <name type="scientific">Pedobacter westerhofensis</name>
    <dbReference type="NCBI Taxonomy" id="425512"/>
    <lineage>
        <taxon>Bacteria</taxon>
        <taxon>Pseudomonadati</taxon>
        <taxon>Bacteroidota</taxon>
        <taxon>Sphingobacteriia</taxon>
        <taxon>Sphingobacteriales</taxon>
        <taxon>Sphingobacteriaceae</taxon>
        <taxon>Pedobacter</taxon>
    </lineage>
</organism>
<proteinExistence type="predicted"/>
<keyword evidence="2 5" id="KW-0238">DNA-binding</keyword>
<name>A0A521AY13_9SPHI</name>
<reference evidence="5 6" key="1">
    <citation type="submission" date="2017-05" db="EMBL/GenBank/DDBJ databases">
        <authorList>
            <person name="Varghese N."/>
            <person name="Submissions S."/>
        </authorList>
    </citation>
    <scope>NUCLEOTIDE SEQUENCE [LARGE SCALE GENOMIC DNA]</scope>
    <source>
        <strain evidence="5 6">DSM 19036</strain>
    </source>
</reference>
<keyword evidence="3" id="KW-0804">Transcription</keyword>
<gene>
    <name evidence="5" type="ORF">SAMN06265348_101536</name>
</gene>
<evidence type="ECO:0000313" key="5">
    <source>
        <dbReference type="EMBL" id="SMO39705.1"/>
    </source>
</evidence>
<accession>A0A521AY13</accession>
<dbReference type="SMART" id="SM00342">
    <property type="entry name" value="HTH_ARAC"/>
    <property type="match status" value="1"/>
</dbReference>
<keyword evidence="1" id="KW-0805">Transcription regulation</keyword>
<dbReference type="Gene3D" id="1.10.10.60">
    <property type="entry name" value="Homeodomain-like"/>
    <property type="match status" value="1"/>
</dbReference>
<dbReference type="RefSeq" id="WP_185960358.1">
    <property type="nucleotide sequence ID" value="NZ_CBCSJO010000002.1"/>
</dbReference>
<dbReference type="InterPro" id="IPR009057">
    <property type="entry name" value="Homeodomain-like_sf"/>
</dbReference>
<sequence length="299" mass="34787">MMNPAAIDNFYKQYVDQAVVSQNDFPGHFNLLSWENLQKDQTACERLQRKPFYKIALLCGEAIYSVNNKEIPVSGPTIIFTQPRLRTGFKTDDEHFRAIFLVFSESFFKGASRASLTDLPIFRKRDLQIQSLTKTEYEEIRLIFDQLNLEFTSGYTFKEHLVRNRVSDIIHYIQKLDNELLTAVTEQNRGIEELFITALEDAFQDLNIHHVLKDKSPAYFANILGISVDQLNRNLKRTTGKTTLAIIHERLLEEANVLIKHTDYSVKEIAWCLHFQEASHFQNFYKKHTGITPLEHRTA</sequence>
<protein>
    <submittedName>
        <fullName evidence="5">AraC-type DNA-binding protein</fullName>
    </submittedName>
</protein>
<dbReference type="AlphaFoldDB" id="A0A521AY13"/>
<dbReference type="EMBL" id="FXTN01000001">
    <property type="protein sequence ID" value="SMO39705.1"/>
    <property type="molecule type" value="Genomic_DNA"/>
</dbReference>
<dbReference type="PROSITE" id="PS01124">
    <property type="entry name" value="HTH_ARAC_FAMILY_2"/>
    <property type="match status" value="1"/>
</dbReference>
<evidence type="ECO:0000259" key="4">
    <source>
        <dbReference type="PROSITE" id="PS01124"/>
    </source>
</evidence>
<evidence type="ECO:0000313" key="6">
    <source>
        <dbReference type="Proteomes" id="UP000320300"/>
    </source>
</evidence>
<dbReference type="SUPFAM" id="SSF46689">
    <property type="entry name" value="Homeodomain-like"/>
    <property type="match status" value="1"/>
</dbReference>
<evidence type="ECO:0000256" key="1">
    <source>
        <dbReference type="ARBA" id="ARBA00023015"/>
    </source>
</evidence>
<dbReference type="GO" id="GO:0043565">
    <property type="term" value="F:sequence-specific DNA binding"/>
    <property type="evidence" value="ECO:0007669"/>
    <property type="project" value="InterPro"/>
</dbReference>